<gene>
    <name evidence="9" type="ORF">A9D12_03515</name>
</gene>
<dbReference type="PANTHER" id="PTHR21624:SF1">
    <property type="entry name" value="ALKYLGLYCEROL MONOOXYGENASE"/>
    <property type="match status" value="1"/>
</dbReference>
<feature type="transmembrane region" description="Helical" evidence="7">
    <location>
        <begin position="94"/>
        <end position="114"/>
    </location>
</feature>
<evidence type="ECO:0000313" key="10">
    <source>
        <dbReference type="Proteomes" id="UP000078263"/>
    </source>
</evidence>
<feature type="transmembrane region" description="Helical" evidence="7">
    <location>
        <begin position="150"/>
        <end position="174"/>
    </location>
</feature>
<dbReference type="AlphaFoldDB" id="A0A192D2D9"/>
<keyword evidence="5" id="KW-0443">Lipid metabolism</keyword>
<dbReference type="GO" id="GO:0012505">
    <property type="term" value="C:endomembrane system"/>
    <property type="evidence" value="ECO:0007669"/>
    <property type="project" value="UniProtKB-SubCell"/>
</dbReference>
<evidence type="ECO:0000256" key="4">
    <source>
        <dbReference type="ARBA" id="ARBA00023002"/>
    </source>
</evidence>
<evidence type="ECO:0000256" key="5">
    <source>
        <dbReference type="ARBA" id="ARBA00023098"/>
    </source>
</evidence>
<feature type="transmembrane region" description="Helical" evidence="7">
    <location>
        <begin position="59"/>
        <end position="82"/>
    </location>
</feature>
<dbReference type="PANTHER" id="PTHR21624">
    <property type="entry name" value="STEROL DESATURASE-RELATED PROTEIN"/>
    <property type="match status" value="1"/>
</dbReference>
<keyword evidence="6 7" id="KW-0472">Membrane</keyword>
<dbReference type="GO" id="GO:0016020">
    <property type="term" value="C:membrane"/>
    <property type="evidence" value="ECO:0007669"/>
    <property type="project" value="GOC"/>
</dbReference>
<feature type="domain" description="Fatty acid hydroxylase" evidence="8">
    <location>
        <begin position="102"/>
        <end position="237"/>
    </location>
</feature>
<evidence type="ECO:0000256" key="2">
    <source>
        <dbReference type="ARBA" id="ARBA00022692"/>
    </source>
</evidence>
<dbReference type="STRING" id="1112.A9D12_03515"/>
<accession>A0A192D2D9</accession>
<dbReference type="GO" id="GO:0008610">
    <property type="term" value="P:lipid biosynthetic process"/>
    <property type="evidence" value="ECO:0007669"/>
    <property type="project" value="InterPro"/>
</dbReference>
<dbReference type="RefSeq" id="WP_068349830.1">
    <property type="nucleotide sequence ID" value="NZ_CP016033.1"/>
</dbReference>
<reference evidence="9 10" key="1">
    <citation type="submission" date="2016-05" db="EMBL/GenBank/DDBJ databases">
        <title>Compelete Genome Sequence of Bacteriochlorophyll-Synthesizing Bacterium Porphyrobacter neustonensis DSM 9434.</title>
        <authorList>
            <person name="Shi X.-L."/>
            <person name="Wu Y.-H."/>
            <person name="Cheng H."/>
            <person name="Xu L."/>
            <person name="Zhang X.-Q."/>
            <person name="Wang C.-S."/>
            <person name="Xu X.-W."/>
        </authorList>
    </citation>
    <scope>NUCLEOTIDE SEQUENCE [LARGE SCALE GENOMIC DNA]</scope>
    <source>
        <strain evidence="9 10">DSM 9434</strain>
    </source>
</reference>
<dbReference type="Pfam" id="PF04116">
    <property type="entry name" value="FA_hydroxylase"/>
    <property type="match status" value="1"/>
</dbReference>
<feature type="transmembrane region" description="Helical" evidence="7">
    <location>
        <begin position="12"/>
        <end position="39"/>
    </location>
</feature>
<evidence type="ECO:0000256" key="1">
    <source>
        <dbReference type="ARBA" id="ARBA00004127"/>
    </source>
</evidence>
<sequence length="284" mass="30513">MAGPRSDPALDALGTFLATQALPVYVTLLIAFAVLELVLAQPGRSVPSPSGRYVVNFGLPMIGALLAMVLPLGSAGAALLAGAKGWGLFNNVDAPALAVLGAALIARTLLAYWLHRAMHAVPVLWRIHRIHHTDPALDISTSLRHHPLELIVGVLPALALIIALGLPLWATLLVDALMLAGSFLKHLDIDLPPRIERVLGRVLATPANHRFHHSDKVAETDSNFGNLVIIWDTLFGTYTDPRGTRPARLGLGDRYDAGAHDLWQQLQIGVIEPRAPVTRPTGDR</sequence>
<dbReference type="InterPro" id="IPR006694">
    <property type="entry name" value="Fatty_acid_hydroxylase"/>
</dbReference>
<keyword evidence="4" id="KW-0560">Oxidoreductase</keyword>
<keyword evidence="2 7" id="KW-0812">Transmembrane</keyword>
<dbReference type="GO" id="GO:0006643">
    <property type="term" value="P:membrane lipid metabolic process"/>
    <property type="evidence" value="ECO:0007669"/>
    <property type="project" value="TreeGrafter"/>
</dbReference>
<name>A0A192D2D9_9SPHN</name>
<evidence type="ECO:0000259" key="8">
    <source>
        <dbReference type="Pfam" id="PF04116"/>
    </source>
</evidence>
<organism evidence="9 10">
    <name type="scientific">Erythrobacter neustonensis</name>
    <dbReference type="NCBI Taxonomy" id="1112"/>
    <lineage>
        <taxon>Bacteria</taxon>
        <taxon>Pseudomonadati</taxon>
        <taxon>Pseudomonadota</taxon>
        <taxon>Alphaproteobacteria</taxon>
        <taxon>Sphingomonadales</taxon>
        <taxon>Erythrobacteraceae</taxon>
        <taxon>Erythrobacter/Porphyrobacter group</taxon>
        <taxon>Erythrobacter</taxon>
    </lineage>
</organism>
<keyword evidence="10" id="KW-1185">Reference proteome</keyword>
<evidence type="ECO:0000256" key="7">
    <source>
        <dbReference type="SAM" id="Phobius"/>
    </source>
</evidence>
<dbReference type="Proteomes" id="UP000078263">
    <property type="component" value="Chromosome"/>
</dbReference>
<evidence type="ECO:0000313" key="9">
    <source>
        <dbReference type="EMBL" id="ANK12156.1"/>
    </source>
</evidence>
<protein>
    <recommendedName>
        <fullName evidence="8">Fatty acid hydroxylase domain-containing protein</fullName>
    </recommendedName>
</protein>
<dbReference type="InterPro" id="IPR051689">
    <property type="entry name" value="Sterol_desaturase/TMEM195"/>
</dbReference>
<dbReference type="GO" id="GO:0005506">
    <property type="term" value="F:iron ion binding"/>
    <property type="evidence" value="ECO:0007669"/>
    <property type="project" value="InterPro"/>
</dbReference>
<comment type="subcellular location">
    <subcellularLocation>
        <location evidence="1">Endomembrane system</location>
        <topology evidence="1">Multi-pass membrane protein</topology>
    </subcellularLocation>
</comment>
<dbReference type="EMBL" id="CP016033">
    <property type="protein sequence ID" value="ANK12156.1"/>
    <property type="molecule type" value="Genomic_DNA"/>
</dbReference>
<keyword evidence="3 7" id="KW-1133">Transmembrane helix</keyword>
<evidence type="ECO:0000256" key="6">
    <source>
        <dbReference type="ARBA" id="ARBA00023136"/>
    </source>
</evidence>
<evidence type="ECO:0000256" key="3">
    <source>
        <dbReference type="ARBA" id="ARBA00022989"/>
    </source>
</evidence>
<dbReference type="GO" id="GO:0050479">
    <property type="term" value="F:glyceryl-ether monooxygenase activity"/>
    <property type="evidence" value="ECO:0007669"/>
    <property type="project" value="TreeGrafter"/>
</dbReference>
<dbReference type="KEGG" id="pns:A9D12_03515"/>
<dbReference type="OrthoDB" id="9770329at2"/>
<proteinExistence type="predicted"/>